<dbReference type="EMBL" id="CAVMBE010000069">
    <property type="protein sequence ID" value="CAK4032714.1"/>
    <property type="molecule type" value="Genomic_DNA"/>
</dbReference>
<name>A0AAI8Z564_9PEZI</name>
<proteinExistence type="predicted"/>
<sequence>MSSMESLLAKLGHEIQDPNEETYDVFSQPRPSQDLGMVDARAESLDLTIAGRDFEVKQSPGVLQSSRGGGTTGAAVWQASVRFAEWLAWPKNPLFSSGALDSESAALELGAGISGLVPCVLRRRVRRMVVTDQSYVLKSIRENIAANAVGSKHGKPKRGASERQQPSDIDVFSLDWENDDIASVLSSNGLEKGVDAVLACDCIFNYALIQPLVESCVDICKLRIGSEGADADPPRPTLCVIAQQLRQPEVFEQWLEAFHEHFRTWRIPDEMLTDGLKEGTGFVVHVGLVRCTKQN</sequence>
<protein>
    <recommendedName>
        <fullName evidence="3">Diaminohydroxyphosphoribosylamino-pyrimidine deaminase</fullName>
    </recommendedName>
</protein>
<evidence type="ECO:0008006" key="3">
    <source>
        <dbReference type="Google" id="ProtNLM"/>
    </source>
</evidence>
<organism evidence="1 2">
    <name type="scientific">Lecanosticta acicola</name>
    <dbReference type="NCBI Taxonomy" id="111012"/>
    <lineage>
        <taxon>Eukaryota</taxon>
        <taxon>Fungi</taxon>
        <taxon>Dikarya</taxon>
        <taxon>Ascomycota</taxon>
        <taxon>Pezizomycotina</taxon>
        <taxon>Dothideomycetes</taxon>
        <taxon>Dothideomycetidae</taxon>
        <taxon>Mycosphaerellales</taxon>
        <taxon>Mycosphaerellaceae</taxon>
        <taxon>Lecanosticta</taxon>
    </lineage>
</organism>
<keyword evidence="2" id="KW-1185">Reference proteome</keyword>
<dbReference type="GO" id="GO:0005829">
    <property type="term" value="C:cytosol"/>
    <property type="evidence" value="ECO:0007669"/>
    <property type="project" value="TreeGrafter"/>
</dbReference>
<dbReference type="InterPro" id="IPR029063">
    <property type="entry name" value="SAM-dependent_MTases_sf"/>
</dbReference>
<evidence type="ECO:0000313" key="2">
    <source>
        <dbReference type="Proteomes" id="UP001296104"/>
    </source>
</evidence>
<reference evidence="1" key="1">
    <citation type="submission" date="2023-11" db="EMBL/GenBank/DDBJ databases">
        <authorList>
            <person name="Alioto T."/>
            <person name="Alioto T."/>
            <person name="Gomez Garrido J."/>
        </authorList>
    </citation>
    <scope>NUCLEOTIDE SEQUENCE</scope>
</reference>
<dbReference type="Pfam" id="PF10294">
    <property type="entry name" value="Methyltransf_16"/>
    <property type="match status" value="1"/>
</dbReference>
<comment type="caution">
    <text evidence="1">The sequence shown here is derived from an EMBL/GenBank/DDBJ whole genome shotgun (WGS) entry which is preliminary data.</text>
</comment>
<dbReference type="GO" id="GO:0008757">
    <property type="term" value="F:S-adenosylmethionine-dependent methyltransferase activity"/>
    <property type="evidence" value="ECO:0007669"/>
    <property type="project" value="UniProtKB-ARBA"/>
</dbReference>
<accession>A0AAI8Z564</accession>
<dbReference type="PANTHER" id="PTHR14614:SF109">
    <property type="entry name" value="RIBOSOMAL LYSINE N-METHYLTRANSFERASE 5"/>
    <property type="match status" value="1"/>
</dbReference>
<dbReference type="Proteomes" id="UP001296104">
    <property type="component" value="Unassembled WGS sequence"/>
</dbReference>
<dbReference type="GO" id="GO:0032991">
    <property type="term" value="C:protein-containing complex"/>
    <property type="evidence" value="ECO:0007669"/>
    <property type="project" value="TreeGrafter"/>
</dbReference>
<evidence type="ECO:0000313" key="1">
    <source>
        <dbReference type="EMBL" id="CAK4032714.1"/>
    </source>
</evidence>
<dbReference type="PANTHER" id="PTHR14614">
    <property type="entry name" value="HEPATOCELLULAR CARCINOMA-ASSOCIATED ANTIGEN"/>
    <property type="match status" value="1"/>
</dbReference>
<dbReference type="AlphaFoldDB" id="A0AAI8Z564"/>
<gene>
    <name evidence="1" type="ORF">LECACI_7A007872</name>
</gene>
<dbReference type="Gene3D" id="3.40.50.150">
    <property type="entry name" value="Vaccinia Virus protein VP39"/>
    <property type="match status" value="1"/>
</dbReference>
<dbReference type="InterPro" id="IPR019410">
    <property type="entry name" value="Methyltransf_16"/>
</dbReference>